<keyword evidence="1" id="KW-0732">Signal</keyword>
<organism evidence="2 3">
    <name type="scientific">Escallonia herrerae</name>
    <dbReference type="NCBI Taxonomy" id="1293975"/>
    <lineage>
        <taxon>Eukaryota</taxon>
        <taxon>Viridiplantae</taxon>
        <taxon>Streptophyta</taxon>
        <taxon>Embryophyta</taxon>
        <taxon>Tracheophyta</taxon>
        <taxon>Spermatophyta</taxon>
        <taxon>Magnoliopsida</taxon>
        <taxon>eudicotyledons</taxon>
        <taxon>Gunneridae</taxon>
        <taxon>Pentapetalae</taxon>
        <taxon>asterids</taxon>
        <taxon>campanulids</taxon>
        <taxon>Escalloniales</taxon>
        <taxon>Escalloniaceae</taxon>
        <taxon>Escallonia</taxon>
    </lineage>
</organism>
<name>A0AA88VQH3_9ASTE</name>
<dbReference type="EMBL" id="JAVXUP010001609">
    <property type="protein sequence ID" value="KAK3009800.1"/>
    <property type="molecule type" value="Genomic_DNA"/>
</dbReference>
<dbReference type="PANTHER" id="PTHR48156:SF1">
    <property type="entry name" value="TRANSMEMBRANE PROTEIN"/>
    <property type="match status" value="1"/>
</dbReference>
<reference evidence="2" key="1">
    <citation type="submission" date="2022-12" db="EMBL/GenBank/DDBJ databases">
        <title>Draft genome assemblies for two species of Escallonia (Escalloniales).</title>
        <authorList>
            <person name="Chanderbali A."/>
            <person name="Dervinis C."/>
            <person name="Anghel I."/>
            <person name="Soltis D."/>
            <person name="Soltis P."/>
            <person name="Zapata F."/>
        </authorList>
    </citation>
    <scope>NUCLEOTIDE SEQUENCE</scope>
    <source>
        <strain evidence="2">UCBG64.0493</strain>
        <tissue evidence="2">Leaf</tissue>
    </source>
</reference>
<gene>
    <name evidence="2" type="ORF">RJ639_015163</name>
</gene>
<evidence type="ECO:0000256" key="1">
    <source>
        <dbReference type="SAM" id="SignalP"/>
    </source>
</evidence>
<dbReference type="Proteomes" id="UP001188597">
    <property type="component" value="Unassembled WGS sequence"/>
</dbReference>
<feature type="chain" id="PRO_5041648062" evidence="1">
    <location>
        <begin position="18"/>
        <end position="214"/>
    </location>
</feature>
<protein>
    <submittedName>
        <fullName evidence="2">Uncharacterized protein</fullName>
    </submittedName>
</protein>
<evidence type="ECO:0000313" key="2">
    <source>
        <dbReference type="EMBL" id="KAK3009800.1"/>
    </source>
</evidence>
<evidence type="ECO:0000313" key="3">
    <source>
        <dbReference type="Proteomes" id="UP001188597"/>
    </source>
</evidence>
<dbReference type="AlphaFoldDB" id="A0AA88VQH3"/>
<feature type="signal peptide" evidence="1">
    <location>
        <begin position="1"/>
        <end position="17"/>
    </location>
</feature>
<dbReference type="PANTHER" id="PTHR48156">
    <property type="entry name" value="TRANSMEMBRANE PROTEIN"/>
    <property type="match status" value="1"/>
</dbReference>
<sequence>MAVPWNTKIWMAKMVWAALTGWIMACLAVADEIASSLRAGDIGPFHLDDEWANVLVVVRCPEDCCTDFVRCFAGTELKKLENKLSPIKVVLLGTDEQKEKYYLLMLKSKIGHKECVKPDQMSWRLKKVAEVEMVGIDNETPHAFRQRSQVWAITKAYQQPVEALVESPVALGESQVTAVADYEVKGDMQLTYIVFTVQNTKEATISKAFHDLFL</sequence>
<accession>A0AA88VQH3</accession>
<comment type="caution">
    <text evidence="2">The sequence shown here is derived from an EMBL/GenBank/DDBJ whole genome shotgun (WGS) entry which is preliminary data.</text>
</comment>
<keyword evidence="3" id="KW-1185">Reference proteome</keyword>
<proteinExistence type="predicted"/>